<dbReference type="InterPro" id="IPR036875">
    <property type="entry name" value="Znf_CCHC_sf"/>
</dbReference>
<dbReference type="InterPro" id="IPR001878">
    <property type="entry name" value="Znf_CCHC"/>
</dbReference>
<dbReference type="GO" id="GO:0003824">
    <property type="term" value="F:catalytic activity"/>
    <property type="evidence" value="ECO:0007669"/>
    <property type="project" value="InterPro"/>
</dbReference>
<feature type="domain" description="CCHC-type" evidence="5">
    <location>
        <begin position="492"/>
        <end position="506"/>
    </location>
</feature>
<proteinExistence type="predicted"/>
<dbReference type="InterPro" id="IPR026960">
    <property type="entry name" value="RVT-Znf"/>
</dbReference>
<keyword evidence="1" id="KW-0862">Zinc</keyword>
<feature type="region of interest" description="Disordered" evidence="3">
    <location>
        <begin position="538"/>
        <end position="561"/>
    </location>
</feature>
<keyword evidence="2" id="KW-0175">Coiled coil</keyword>
<evidence type="ECO:0000256" key="2">
    <source>
        <dbReference type="SAM" id="Coils"/>
    </source>
</evidence>
<protein>
    <submittedName>
        <fullName evidence="6">CCHC-type zinc finger transcription factor</fullName>
    </submittedName>
</protein>
<dbReference type="RefSeq" id="XP_018283977.1">
    <property type="nucleotide sequence ID" value="XM_018437545.1"/>
</dbReference>
<keyword evidence="4" id="KW-1133">Transmembrane helix</keyword>
<keyword evidence="4" id="KW-0812">Transmembrane</keyword>
<feature type="compositionally biased region" description="Low complexity" evidence="3">
    <location>
        <begin position="653"/>
        <end position="663"/>
    </location>
</feature>
<feature type="region of interest" description="Disordered" evidence="3">
    <location>
        <begin position="238"/>
        <end position="262"/>
    </location>
</feature>
<dbReference type="Pfam" id="PF03372">
    <property type="entry name" value="Exo_endo_phos"/>
    <property type="match status" value="1"/>
</dbReference>
<dbReference type="Pfam" id="PF13966">
    <property type="entry name" value="zf-RVT"/>
    <property type="match status" value="1"/>
</dbReference>
<dbReference type="Gene3D" id="3.60.10.10">
    <property type="entry name" value="Endonuclease/exonuclease/phosphatase"/>
    <property type="match status" value="1"/>
</dbReference>
<dbReference type="GeneID" id="28998451"/>
<organism evidence="6 7">
    <name type="scientific">Phycomyces blakesleeanus (strain ATCC 8743b / DSM 1359 / FGSC 10004 / NBRC 33097 / NRRL 1555)</name>
    <dbReference type="NCBI Taxonomy" id="763407"/>
    <lineage>
        <taxon>Eukaryota</taxon>
        <taxon>Fungi</taxon>
        <taxon>Fungi incertae sedis</taxon>
        <taxon>Mucoromycota</taxon>
        <taxon>Mucoromycotina</taxon>
        <taxon>Mucoromycetes</taxon>
        <taxon>Mucorales</taxon>
        <taxon>Phycomycetaceae</taxon>
        <taxon>Phycomyces</taxon>
    </lineage>
</organism>
<name>A0A167JGE2_PHYB8</name>
<evidence type="ECO:0000313" key="6">
    <source>
        <dbReference type="EMBL" id="OAD65937.1"/>
    </source>
</evidence>
<dbReference type="InterPro" id="IPR005135">
    <property type="entry name" value="Endo/exonuclease/phosphatase"/>
</dbReference>
<keyword evidence="4" id="KW-0472">Membrane</keyword>
<feature type="transmembrane region" description="Helical" evidence="4">
    <location>
        <begin position="205"/>
        <end position="229"/>
    </location>
</feature>
<feature type="region of interest" description="Disordered" evidence="3">
    <location>
        <begin position="574"/>
        <end position="593"/>
    </location>
</feature>
<keyword evidence="1" id="KW-0863">Zinc-finger</keyword>
<keyword evidence="1" id="KW-0479">Metal-binding</keyword>
<sequence length="1425" mass="159695">MPPKRNATVVEDINNEPIWFKKFKEEHFARMKEAMEEIKRENQQDYKELHAMIRTLTEMIPRPAVGINSHVANGGQDLIPPLKNSSEKEKKSHIRDIIMNNVVEIDEDRANELLDILKKNYLKACQSFALKDDSNGKTNGEKEWKDLDGEDHVHLVMSTLQKSVKEARELEVLNLSCGLWVVKFLVQPKWSNMLRNRRRNKHGFMVFYVSMVTTILCCFMSFSMVVMALPITPPDPLGDPPSTFGSPSPHSTTPSSPTTSQRTYSVAATLAPTALLPHQPHIIYGDSIDGLPRIWRAGTAPHTVFYNAPLPTSPLHNAFWHALKSSAFADSIVKVTLPSRSAPTALKVQFLDAASCAIACAHPIFVSDQHFPACIAVAPGRKVYRVTLSRLPGVRYPDLVTGLQRCLAPFGIVREIVVRESYTFFDGTGSVLLERPDPPAQQVAKLAYEISYNNNTTILGEWAHMGSHCKYCKQMGHDINACPARSSETRTCHSCNKPGHLQANCPHVSEPGRRSATTNKRSRHLNRVPHQDRIVLPRPLTTNLPTGTSVDSIHNPANKASSSLLPIEPQRKAKVVNHAEEETPSDNTAYIVDPEDDTMLDALPEQVNSDKAQLQQEPEKAADEQALLEAIQATETERVRRLTRHTPNRNTRRSLSTSPTRRNTASRNSSLSPPPRGLPKVGRPETRSLFIRHLRSKGIDLLALQETHAHSIALQDTFTMQFQSSSSLWSPHCGLVCLSKDIMLTDPLFSICGRCITATVSHTQFMFNSFRICVIYAPATYRKRHSFLTSLLHNPLLIPASPTNMILLGDLNHSLTTTTAHSTPPRPWLHFLTDRLVDCVTPTGKVPQPTFHRGTSSSTIDYIFASSDLASCATSHSVEYIHSQWSDHCLVTVVLSLPSSRTSGKGLWRANPRLAQLTSFQDELSVFLYTFVPTLPASNSPQTNWDLVKSEVTRFIKRFSRRISPSLSTLEAQLQNTVLTSLILSQLWHVLRVVSLPMSFFQKIRSIMGSFLQRGTFPPISLDTFCLPRMQGGLGIIDPKMQQSALQLRWLQPIVRAPWSPPGLVPRWMSGLLQASLPSLSPLFPLLFPSMRPSGWRDLTCPLHLAFAAIDHLPHNFDNVVVNLTTCLALPLSAVTIVPASQARFPPSWQDLLVSHLYTFDPALTSLRSISITSSHPRSCVINKFLGRVQLNTLTLHSIIVRACCSPRELTEQYPSLLVQDGTSIDLFPFFNALIPSQTWARLSTRTFRGLCSHHLVRARYFDPPRGSRHWRKFWSFPLPLVARNIWFRGLHDKISCRARLHSLLPLAFPSPTCSICSLSSDSQDHFFFTCPLKNAVWIGMWLEFFGTIPTPTALHNAFHFFSFPSSLNSSIPPSTIFGCTLLAIWRHHWTFIFDDSPFVPSAVVGTARKTLTRICQELDLDPLF</sequence>
<keyword evidence="7" id="KW-1185">Reference proteome</keyword>
<evidence type="ECO:0000256" key="3">
    <source>
        <dbReference type="SAM" id="MobiDB-lite"/>
    </source>
</evidence>
<feature type="coiled-coil region" evidence="2">
    <location>
        <begin position="21"/>
        <end position="48"/>
    </location>
</feature>
<dbReference type="GO" id="GO:0003676">
    <property type="term" value="F:nucleic acid binding"/>
    <property type="evidence" value="ECO:0007669"/>
    <property type="project" value="InterPro"/>
</dbReference>
<reference evidence="7" key="1">
    <citation type="submission" date="2015-06" db="EMBL/GenBank/DDBJ databases">
        <title>Expansion of signal transduction pathways in fungi by whole-genome duplication.</title>
        <authorList>
            <consortium name="DOE Joint Genome Institute"/>
            <person name="Corrochano L.M."/>
            <person name="Kuo A."/>
            <person name="Marcet-Houben M."/>
            <person name="Polaino S."/>
            <person name="Salamov A."/>
            <person name="Villalobos J.M."/>
            <person name="Alvarez M.I."/>
            <person name="Avalos J."/>
            <person name="Benito E.P."/>
            <person name="Benoit I."/>
            <person name="Burger G."/>
            <person name="Camino L.P."/>
            <person name="Canovas D."/>
            <person name="Cerda-Olmedo E."/>
            <person name="Cheng J.-F."/>
            <person name="Dominguez A."/>
            <person name="Elias M."/>
            <person name="Eslava A.P."/>
            <person name="Glaser F."/>
            <person name="Grimwood J."/>
            <person name="Gutierrez G."/>
            <person name="Heitman J."/>
            <person name="Henrissat B."/>
            <person name="Iturriaga E.A."/>
            <person name="Lang B.F."/>
            <person name="Lavin J.L."/>
            <person name="Lee S."/>
            <person name="Li W."/>
            <person name="Lindquist E."/>
            <person name="Lopez-Garcia S."/>
            <person name="Luque E.M."/>
            <person name="Marcos A.T."/>
            <person name="Martin J."/>
            <person name="McCluskey K."/>
            <person name="Medina H.R."/>
            <person name="Miralles-Duran A."/>
            <person name="Miyazaki A."/>
            <person name="Munoz-Torres E."/>
            <person name="Oguiza J.A."/>
            <person name="Ohm R."/>
            <person name="Olmedo M."/>
            <person name="Orejas M."/>
            <person name="Ortiz-Castellanos L."/>
            <person name="Pisabarro A.G."/>
            <person name="Rodriguez-Romero J."/>
            <person name="Ruiz-Herrera J."/>
            <person name="Ruiz-Vazquez R."/>
            <person name="Sanz C."/>
            <person name="Schackwitz W."/>
            <person name="Schmutz J."/>
            <person name="Shahriari M."/>
            <person name="Shelest E."/>
            <person name="Silva-Franco F."/>
            <person name="Soanes D."/>
            <person name="Syed K."/>
            <person name="Tagua V.G."/>
            <person name="Talbot N.J."/>
            <person name="Thon M."/>
            <person name="De vries R.P."/>
            <person name="Wiebenga A."/>
            <person name="Yadav J.S."/>
            <person name="Braun E.L."/>
            <person name="Baker S."/>
            <person name="Garre V."/>
            <person name="Horwitz B."/>
            <person name="Torres-Martinez S."/>
            <person name="Idnurm A."/>
            <person name="Herrera-Estrella A."/>
            <person name="Gabaldon T."/>
            <person name="Grigoriev I.V."/>
        </authorList>
    </citation>
    <scope>NUCLEOTIDE SEQUENCE [LARGE SCALE GENOMIC DNA]</scope>
    <source>
        <strain evidence="7">NRRL 1555(-)</strain>
    </source>
</reference>
<dbReference type="SMART" id="SM00343">
    <property type="entry name" value="ZnF_C2HC"/>
    <property type="match status" value="2"/>
</dbReference>
<dbReference type="Gene3D" id="4.10.60.10">
    <property type="entry name" value="Zinc finger, CCHC-type"/>
    <property type="match status" value="1"/>
</dbReference>
<feature type="compositionally biased region" description="Basic residues" evidence="3">
    <location>
        <begin position="641"/>
        <end position="652"/>
    </location>
</feature>
<dbReference type="Proteomes" id="UP000077315">
    <property type="component" value="Unassembled WGS sequence"/>
</dbReference>
<accession>A0A167JGE2</accession>
<dbReference type="PROSITE" id="PS50158">
    <property type="entry name" value="ZF_CCHC"/>
    <property type="match status" value="1"/>
</dbReference>
<gene>
    <name evidence="6" type="ORF">PHYBLDRAFT_175675</name>
</gene>
<feature type="compositionally biased region" description="Polar residues" evidence="3">
    <location>
        <begin position="540"/>
        <end position="552"/>
    </location>
</feature>
<evidence type="ECO:0000259" key="5">
    <source>
        <dbReference type="PROSITE" id="PS50158"/>
    </source>
</evidence>
<dbReference type="SUPFAM" id="SSF57756">
    <property type="entry name" value="Retrovirus zinc finger-like domains"/>
    <property type="match status" value="1"/>
</dbReference>
<dbReference type="GO" id="GO:0008270">
    <property type="term" value="F:zinc ion binding"/>
    <property type="evidence" value="ECO:0007669"/>
    <property type="project" value="UniProtKB-KW"/>
</dbReference>
<feature type="region of interest" description="Disordered" evidence="3">
    <location>
        <begin position="634"/>
        <end position="684"/>
    </location>
</feature>
<feature type="compositionally biased region" description="Low complexity" evidence="3">
    <location>
        <begin position="240"/>
        <end position="262"/>
    </location>
</feature>
<dbReference type="SUPFAM" id="SSF56219">
    <property type="entry name" value="DNase I-like"/>
    <property type="match status" value="1"/>
</dbReference>
<dbReference type="InParanoid" id="A0A167JGE2"/>
<dbReference type="InterPro" id="IPR036691">
    <property type="entry name" value="Endo/exonu/phosph_ase_sf"/>
</dbReference>
<evidence type="ECO:0000256" key="4">
    <source>
        <dbReference type="SAM" id="Phobius"/>
    </source>
</evidence>
<evidence type="ECO:0000313" key="7">
    <source>
        <dbReference type="Proteomes" id="UP000077315"/>
    </source>
</evidence>
<dbReference type="VEuPathDB" id="FungiDB:PHYBLDRAFT_175675"/>
<evidence type="ECO:0000256" key="1">
    <source>
        <dbReference type="PROSITE-ProRule" id="PRU00047"/>
    </source>
</evidence>
<dbReference type="OrthoDB" id="2214613at2759"/>
<dbReference type="EMBL" id="KV441007">
    <property type="protein sequence ID" value="OAD65937.1"/>
    <property type="molecule type" value="Genomic_DNA"/>
</dbReference>